<keyword evidence="3" id="KW-1185">Reference proteome</keyword>
<comment type="caution">
    <text evidence="2">The sequence shown here is derived from an EMBL/GenBank/DDBJ whole genome shotgun (WGS) entry which is preliminary data.</text>
</comment>
<dbReference type="AlphaFoldDB" id="A0A0P5V0S4"/>
<evidence type="ECO:0000313" key="2">
    <source>
        <dbReference type="EMBL" id="KZS13229.1"/>
    </source>
</evidence>
<gene>
    <name evidence="2" type="ORF">APZ42_021707</name>
</gene>
<dbReference type="OrthoDB" id="6364302at2759"/>
<dbReference type="Proteomes" id="UP000076858">
    <property type="component" value="Unassembled WGS sequence"/>
</dbReference>
<feature type="compositionally biased region" description="Polar residues" evidence="1">
    <location>
        <begin position="1"/>
        <end position="15"/>
    </location>
</feature>
<feature type="region of interest" description="Disordered" evidence="1">
    <location>
        <begin position="1"/>
        <end position="28"/>
    </location>
</feature>
<name>A0A0P5V0S4_9CRUS</name>
<sequence>MSPTVPTTTGPSNSWIRLGPSSLPSSTAGAVSNLIRVDQSTRQHCEDDGAKGSRIADAYGRPLDMCNDNGAGNNGNCWLLTHQSVSSVSLNGSWQRRDYHEPMTMETAEFWIHQLRSVLHETRSNLNLIVAFHHRQMQKRQSQLSSDLYAKPAETMMTSKSVAVQTNSESNNGKQMESAKESKLSCYRKSVATPRLPSHSDCSIIPASKPRASTVSLDGCRCPGNSCCSPSTHRCLKGTCKTPNGQKVPPPHRDEAKCNHHRQWEKSINTSLLLLNDAWQLAGLHTRQRMSILSRHYRTIYRHYRRLRKRHRNLRRSMRRTSRQTRYIQHQLQILLGSIVKQVDDVAADWVDRLKGLVDDTTAEGSSSDYSYSPCDFTSRSSLAERGSERLKSSPLSAPTCNSFSLYRWYSSLSLKLSWIQTSHRNVIEKILLFQRISQDV</sequence>
<proteinExistence type="predicted"/>
<organism evidence="2 3">
    <name type="scientific">Daphnia magna</name>
    <dbReference type="NCBI Taxonomy" id="35525"/>
    <lineage>
        <taxon>Eukaryota</taxon>
        <taxon>Metazoa</taxon>
        <taxon>Ecdysozoa</taxon>
        <taxon>Arthropoda</taxon>
        <taxon>Crustacea</taxon>
        <taxon>Branchiopoda</taxon>
        <taxon>Diplostraca</taxon>
        <taxon>Cladocera</taxon>
        <taxon>Anomopoda</taxon>
        <taxon>Daphniidae</taxon>
        <taxon>Daphnia</taxon>
    </lineage>
</organism>
<reference evidence="2 3" key="1">
    <citation type="submission" date="2016-03" db="EMBL/GenBank/DDBJ databases">
        <title>EvidentialGene: Evidence-directed Construction of Genes on Genomes.</title>
        <authorList>
            <person name="Gilbert D.G."/>
            <person name="Choi J.-H."/>
            <person name="Mockaitis K."/>
            <person name="Colbourne J."/>
            <person name="Pfrender M."/>
        </authorList>
    </citation>
    <scope>NUCLEOTIDE SEQUENCE [LARGE SCALE GENOMIC DNA]</scope>
    <source>
        <strain evidence="2 3">Xinb3</strain>
        <tissue evidence="2">Complete organism</tissue>
    </source>
</reference>
<evidence type="ECO:0000256" key="1">
    <source>
        <dbReference type="SAM" id="MobiDB-lite"/>
    </source>
</evidence>
<dbReference type="EMBL" id="LRGB01001253">
    <property type="protein sequence ID" value="KZS13229.1"/>
    <property type="molecule type" value="Genomic_DNA"/>
</dbReference>
<feature type="compositionally biased region" description="Polar residues" evidence="1">
    <location>
        <begin position="162"/>
        <end position="175"/>
    </location>
</feature>
<accession>A0A0P5V0S4</accession>
<protein>
    <submittedName>
        <fullName evidence="2">Uncharacterized protein</fullName>
    </submittedName>
</protein>
<feature type="region of interest" description="Disordered" evidence="1">
    <location>
        <begin position="162"/>
        <end position="184"/>
    </location>
</feature>
<evidence type="ECO:0000313" key="3">
    <source>
        <dbReference type="Proteomes" id="UP000076858"/>
    </source>
</evidence>